<feature type="region of interest" description="Disordered" evidence="1">
    <location>
        <begin position="87"/>
        <end position="113"/>
    </location>
</feature>
<sequence>MSSSYWHSIVLVCDVRVDYWCARTDAHIPLVRYSFVCMPIIRQSGRKMGTSMRWARAIEADICVQRTIHLPVLIGTHECALDAHNARSPHRLPSKTPSSDAPSPPPHPASPFQPLPRRIATFFRSILKVTFADQSSKGDYEPEPTTHAEHENNAVGFVRAHL</sequence>
<organism evidence="2 3">
    <name type="scientific">Athelia psychrophila</name>
    <dbReference type="NCBI Taxonomy" id="1759441"/>
    <lineage>
        <taxon>Eukaryota</taxon>
        <taxon>Fungi</taxon>
        <taxon>Dikarya</taxon>
        <taxon>Basidiomycota</taxon>
        <taxon>Agaricomycotina</taxon>
        <taxon>Agaricomycetes</taxon>
        <taxon>Agaricomycetidae</taxon>
        <taxon>Atheliales</taxon>
        <taxon>Atheliaceae</taxon>
        <taxon>Athelia</taxon>
    </lineage>
</organism>
<proteinExistence type="predicted"/>
<gene>
    <name evidence="2" type="ORF">FIBSPDRAFT_425073</name>
</gene>
<dbReference type="EMBL" id="KV417956">
    <property type="protein sequence ID" value="KZP04126.1"/>
    <property type="molecule type" value="Genomic_DNA"/>
</dbReference>
<name>A0A167UNM1_9AGAM</name>
<feature type="compositionally biased region" description="Pro residues" evidence="1">
    <location>
        <begin position="102"/>
        <end position="113"/>
    </location>
</feature>
<evidence type="ECO:0000313" key="3">
    <source>
        <dbReference type="Proteomes" id="UP000076532"/>
    </source>
</evidence>
<dbReference type="Proteomes" id="UP000076532">
    <property type="component" value="Unassembled WGS sequence"/>
</dbReference>
<dbReference type="AlphaFoldDB" id="A0A167UNM1"/>
<evidence type="ECO:0000256" key="1">
    <source>
        <dbReference type="SAM" id="MobiDB-lite"/>
    </source>
</evidence>
<feature type="compositionally biased region" description="Basic and acidic residues" evidence="1">
    <location>
        <begin position="136"/>
        <end position="152"/>
    </location>
</feature>
<keyword evidence="3" id="KW-1185">Reference proteome</keyword>
<accession>A0A167UNM1</accession>
<evidence type="ECO:0000313" key="2">
    <source>
        <dbReference type="EMBL" id="KZP04126.1"/>
    </source>
</evidence>
<feature type="region of interest" description="Disordered" evidence="1">
    <location>
        <begin position="134"/>
        <end position="162"/>
    </location>
</feature>
<reference evidence="2 3" key="1">
    <citation type="journal article" date="2016" name="Mol. Biol. Evol.">
        <title>Comparative Genomics of Early-Diverging Mushroom-Forming Fungi Provides Insights into the Origins of Lignocellulose Decay Capabilities.</title>
        <authorList>
            <person name="Nagy L.G."/>
            <person name="Riley R."/>
            <person name="Tritt A."/>
            <person name="Adam C."/>
            <person name="Daum C."/>
            <person name="Floudas D."/>
            <person name="Sun H."/>
            <person name="Yadav J.S."/>
            <person name="Pangilinan J."/>
            <person name="Larsson K.H."/>
            <person name="Matsuura K."/>
            <person name="Barry K."/>
            <person name="Labutti K."/>
            <person name="Kuo R."/>
            <person name="Ohm R.A."/>
            <person name="Bhattacharya S.S."/>
            <person name="Shirouzu T."/>
            <person name="Yoshinaga Y."/>
            <person name="Martin F.M."/>
            <person name="Grigoriev I.V."/>
            <person name="Hibbett D.S."/>
        </authorList>
    </citation>
    <scope>NUCLEOTIDE SEQUENCE [LARGE SCALE GENOMIC DNA]</scope>
    <source>
        <strain evidence="2 3">CBS 109695</strain>
    </source>
</reference>
<protein>
    <submittedName>
        <fullName evidence="2">Uncharacterized protein</fullName>
    </submittedName>
</protein>
<dbReference type="OrthoDB" id="409173at2759"/>